<evidence type="ECO:0000313" key="2">
    <source>
        <dbReference type="EMBL" id="CAK5263205.1"/>
    </source>
</evidence>
<protein>
    <submittedName>
        <fullName evidence="2">Uncharacterized protein</fullName>
    </submittedName>
</protein>
<proteinExistence type="predicted"/>
<reference evidence="2" key="1">
    <citation type="submission" date="2023-11" db="EMBL/GenBank/DDBJ databases">
        <authorList>
            <person name="De Vega J J."/>
            <person name="De Vega J J."/>
        </authorList>
    </citation>
    <scope>NUCLEOTIDE SEQUENCE</scope>
</reference>
<name>A0AAD2GU49_9AGAR</name>
<keyword evidence="3" id="KW-1185">Reference proteome</keyword>
<gene>
    <name evidence="1" type="ORF">MYCIT1_LOCUS2371</name>
    <name evidence="2" type="ORF">MYCIT1_LOCUS2519</name>
</gene>
<dbReference type="EMBL" id="CAVNYO010000034">
    <property type="protein sequence ID" value="CAK5263119.1"/>
    <property type="molecule type" value="Genomic_DNA"/>
</dbReference>
<evidence type="ECO:0000313" key="1">
    <source>
        <dbReference type="EMBL" id="CAK5263119.1"/>
    </source>
</evidence>
<dbReference type="AlphaFoldDB" id="A0AAD2GU49"/>
<evidence type="ECO:0000313" key="3">
    <source>
        <dbReference type="Proteomes" id="UP001295794"/>
    </source>
</evidence>
<dbReference type="Proteomes" id="UP001295794">
    <property type="component" value="Unassembled WGS sequence"/>
</dbReference>
<dbReference type="EMBL" id="CAVNYO010000036">
    <property type="protein sequence ID" value="CAK5263205.1"/>
    <property type="molecule type" value="Genomic_DNA"/>
</dbReference>
<comment type="caution">
    <text evidence="2">The sequence shown here is derived from an EMBL/GenBank/DDBJ whole genome shotgun (WGS) entry which is preliminary data.</text>
</comment>
<accession>A0AAD2GU49</accession>
<sequence>MACQVMFVLPHRAASVASTFTCLFGRLIEIDMPSACDALRMEYMRRREQDAIWPRLFSPSSLHCRTGVCIHWWGTRAMTHPLRKFQTGMPMGKTAAAREAAWPVYGFGGGRGAGCPHGPNEEQPGCASHLRLRMSKVATDLVSGIVRRCSRHTSRSLSVPLIIGGPICRL</sequence>
<organism evidence="2 3">
    <name type="scientific">Mycena citricolor</name>
    <dbReference type="NCBI Taxonomy" id="2018698"/>
    <lineage>
        <taxon>Eukaryota</taxon>
        <taxon>Fungi</taxon>
        <taxon>Dikarya</taxon>
        <taxon>Basidiomycota</taxon>
        <taxon>Agaricomycotina</taxon>
        <taxon>Agaricomycetes</taxon>
        <taxon>Agaricomycetidae</taxon>
        <taxon>Agaricales</taxon>
        <taxon>Marasmiineae</taxon>
        <taxon>Mycenaceae</taxon>
        <taxon>Mycena</taxon>
    </lineage>
</organism>